<comment type="caution">
    <text evidence="1">The sequence shown here is derived from an EMBL/GenBank/DDBJ whole genome shotgun (WGS) entry which is preliminary data.</text>
</comment>
<dbReference type="HOGENOM" id="CLU_1409642_0_0_1"/>
<gene>
    <name evidence="1" type="ORF">SPBR_07398</name>
</gene>
<keyword evidence="2" id="KW-1185">Reference proteome</keyword>
<dbReference type="VEuPathDB" id="FungiDB:SPBR_07398"/>
<sequence>MSDDMQPGEIPQWQRETHNEYFYNLCDLKFALDEDIVEDVAILTRERLSSLSIQVLDDLNVDDESPLDFSPSFYAPVPRDTFETFLETYTPHLFPDQYSDGTSMVLLLSFRHDKAARIIQAHFDGHRLFIRQSRLLDLDADEPTPDAYLLLRWMASRPQGNTAYGKPFCTDDAPMAITTKEPEEPSSTVAVQA</sequence>
<dbReference type="RefSeq" id="XP_040616146.1">
    <property type="nucleotide sequence ID" value="XM_040765652.1"/>
</dbReference>
<accession>A0A0C2IG37</accession>
<organism evidence="1 2">
    <name type="scientific">Sporothrix brasiliensis 5110</name>
    <dbReference type="NCBI Taxonomy" id="1398154"/>
    <lineage>
        <taxon>Eukaryota</taxon>
        <taxon>Fungi</taxon>
        <taxon>Dikarya</taxon>
        <taxon>Ascomycota</taxon>
        <taxon>Pezizomycotina</taxon>
        <taxon>Sordariomycetes</taxon>
        <taxon>Sordariomycetidae</taxon>
        <taxon>Ophiostomatales</taxon>
        <taxon>Ophiostomataceae</taxon>
        <taxon>Sporothrix</taxon>
    </lineage>
</organism>
<protein>
    <submittedName>
        <fullName evidence="1">Uncharacterized protein</fullName>
    </submittedName>
</protein>
<name>A0A0C2IG37_9PEZI</name>
<dbReference type="EMBL" id="AWTV01000009">
    <property type="protein sequence ID" value="KIH88136.1"/>
    <property type="molecule type" value="Genomic_DNA"/>
</dbReference>
<evidence type="ECO:0000313" key="2">
    <source>
        <dbReference type="Proteomes" id="UP000031575"/>
    </source>
</evidence>
<evidence type="ECO:0000313" key="1">
    <source>
        <dbReference type="EMBL" id="KIH88136.1"/>
    </source>
</evidence>
<dbReference type="AlphaFoldDB" id="A0A0C2IG37"/>
<reference evidence="1 2" key="1">
    <citation type="journal article" date="2014" name="BMC Genomics">
        <title>Comparative genomics of the major fungal agents of human and animal Sporotrichosis: Sporothrix schenckii and Sporothrix brasiliensis.</title>
        <authorList>
            <person name="Teixeira M.M."/>
            <person name="de Almeida L.G."/>
            <person name="Kubitschek-Barreira P."/>
            <person name="Alves F.L."/>
            <person name="Kioshima E.S."/>
            <person name="Abadio A.K."/>
            <person name="Fernandes L."/>
            <person name="Derengowski L.S."/>
            <person name="Ferreira K.S."/>
            <person name="Souza R.C."/>
            <person name="Ruiz J.C."/>
            <person name="de Andrade N.C."/>
            <person name="Paes H.C."/>
            <person name="Nicola A.M."/>
            <person name="Albuquerque P."/>
            <person name="Gerber A.L."/>
            <person name="Martins V.P."/>
            <person name="Peconick L.D."/>
            <person name="Neto A.V."/>
            <person name="Chaucanez C.B."/>
            <person name="Silva P.A."/>
            <person name="Cunha O.L."/>
            <person name="de Oliveira F.F."/>
            <person name="dos Santos T.C."/>
            <person name="Barros A.L."/>
            <person name="Soares M.A."/>
            <person name="de Oliveira L.M."/>
            <person name="Marini M.M."/>
            <person name="Villalobos-Duno H."/>
            <person name="Cunha M.M."/>
            <person name="de Hoog S."/>
            <person name="da Silveira J.F."/>
            <person name="Henrissat B."/>
            <person name="Nino-Vega G.A."/>
            <person name="Cisalpino P.S."/>
            <person name="Mora-Montes H.M."/>
            <person name="Almeida S.R."/>
            <person name="Stajich J.E."/>
            <person name="Lopes-Bezerra L.M."/>
            <person name="Vasconcelos A.T."/>
            <person name="Felipe M.S."/>
        </authorList>
    </citation>
    <scope>NUCLEOTIDE SEQUENCE [LARGE SCALE GENOMIC DNA]</scope>
    <source>
        <strain evidence="1 2">5110</strain>
    </source>
</reference>
<proteinExistence type="predicted"/>
<dbReference type="Proteomes" id="UP000031575">
    <property type="component" value="Unassembled WGS sequence"/>
</dbReference>
<dbReference type="OrthoDB" id="4177740at2759"/>
<dbReference type="GeneID" id="63680573"/>